<keyword evidence="2 4" id="KW-0863">Zinc-finger</keyword>
<name>A0AAV4TDA6_9ARAC</name>
<feature type="region of interest" description="Disordered" evidence="5">
    <location>
        <begin position="93"/>
        <end position="124"/>
    </location>
</feature>
<evidence type="ECO:0000256" key="3">
    <source>
        <dbReference type="ARBA" id="ARBA00022833"/>
    </source>
</evidence>
<accession>A0AAV4TDA6</accession>
<comment type="caution">
    <text evidence="7">The sequence shown here is derived from an EMBL/GenBank/DDBJ whole genome shotgun (WGS) entry which is preliminary data.</text>
</comment>
<dbReference type="PANTHER" id="PTHR47048">
    <property type="entry name" value="PROTEIN SCAF11"/>
    <property type="match status" value="1"/>
</dbReference>
<feature type="compositionally biased region" description="Basic and acidic residues" evidence="5">
    <location>
        <begin position="104"/>
        <end position="124"/>
    </location>
</feature>
<dbReference type="AlphaFoldDB" id="A0AAV4TDA6"/>
<dbReference type="Pfam" id="PF13639">
    <property type="entry name" value="zf-RING_2"/>
    <property type="match status" value="1"/>
</dbReference>
<proteinExistence type="predicted"/>
<protein>
    <recommendedName>
        <fullName evidence="6">RING-type domain-containing protein</fullName>
    </recommendedName>
</protein>
<evidence type="ECO:0000313" key="8">
    <source>
        <dbReference type="Proteomes" id="UP001054837"/>
    </source>
</evidence>
<keyword evidence="8" id="KW-1185">Reference proteome</keyword>
<dbReference type="EMBL" id="BPLQ01009467">
    <property type="protein sequence ID" value="GIY44149.1"/>
    <property type="molecule type" value="Genomic_DNA"/>
</dbReference>
<sequence>MGTCEYTGIPKVFDSLKIQHSISLLNIAERGGSAEKMSKSGDEVNTEAQECPEVEENMLEITLEVPEEVSTSDIEINEGLTEEAPTLEILLSRREGDENASDSAKSKEVNTKEENENTKRKLECGSTDGKRTKIEKDNSLNLCEKNELKTCAICLDSFMEQDLGYPDCCKHVFCFDCIERWAVIEYSCPIDRKFVNVIVRKTWKGRMLQTKFLPTLYRIQFPNGLRPDSSASDSS</sequence>
<dbReference type="PANTHER" id="PTHR47048:SF1">
    <property type="entry name" value="PROTEIN SCAF11"/>
    <property type="match status" value="1"/>
</dbReference>
<keyword evidence="3" id="KW-0862">Zinc</keyword>
<keyword evidence="1" id="KW-0479">Metal-binding</keyword>
<evidence type="ECO:0000256" key="2">
    <source>
        <dbReference type="ARBA" id="ARBA00022771"/>
    </source>
</evidence>
<dbReference type="PROSITE" id="PS00518">
    <property type="entry name" value="ZF_RING_1"/>
    <property type="match status" value="1"/>
</dbReference>
<dbReference type="SUPFAM" id="SSF57850">
    <property type="entry name" value="RING/U-box"/>
    <property type="match status" value="1"/>
</dbReference>
<dbReference type="Gene3D" id="3.30.40.10">
    <property type="entry name" value="Zinc/RING finger domain, C3HC4 (zinc finger)"/>
    <property type="match status" value="1"/>
</dbReference>
<dbReference type="PROSITE" id="PS50089">
    <property type="entry name" value="ZF_RING_2"/>
    <property type="match status" value="1"/>
</dbReference>
<evidence type="ECO:0000256" key="5">
    <source>
        <dbReference type="SAM" id="MobiDB-lite"/>
    </source>
</evidence>
<gene>
    <name evidence="7" type="ORF">CDAR_487053</name>
</gene>
<feature type="region of interest" description="Disordered" evidence="5">
    <location>
        <begin position="31"/>
        <end position="50"/>
    </location>
</feature>
<dbReference type="InterPro" id="IPR001841">
    <property type="entry name" value="Znf_RING"/>
</dbReference>
<feature type="domain" description="RING-type" evidence="6">
    <location>
        <begin position="151"/>
        <end position="192"/>
    </location>
</feature>
<evidence type="ECO:0000256" key="1">
    <source>
        <dbReference type="ARBA" id="ARBA00022723"/>
    </source>
</evidence>
<dbReference type="Proteomes" id="UP001054837">
    <property type="component" value="Unassembled WGS sequence"/>
</dbReference>
<feature type="compositionally biased region" description="Basic and acidic residues" evidence="5">
    <location>
        <begin position="32"/>
        <end position="42"/>
    </location>
</feature>
<dbReference type="GO" id="GO:0008270">
    <property type="term" value="F:zinc ion binding"/>
    <property type="evidence" value="ECO:0007669"/>
    <property type="project" value="UniProtKB-KW"/>
</dbReference>
<evidence type="ECO:0000256" key="4">
    <source>
        <dbReference type="PROSITE-ProRule" id="PRU00175"/>
    </source>
</evidence>
<organism evidence="7 8">
    <name type="scientific">Caerostris darwini</name>
    <dbReference type="NCBI Taxonomy" id="1538125"/>
    <lineage>
        <taxon>Eukaryota</taxon>
        <taxon>Metazoa</taxon>
        <taxon>Ecdysozoa</taxon>
        <taxon>Arthropoda</taxon>
        <taxon>Chelicerata</taxon>
        <taxon>Arachnida</taxon>
        <taxon>Araneae</taxon>
        <taxon>Araneomorphae</taxon>
        <taxon>Entelegynae</taxon>
        <taxon>Araneoidea</taxon>
        <taxon>Araneidae</taxon>
        <taxon>Caerostris</taxon>
    </lineage>
</organism>
<dbReference type="GO" id="GO:0003723">
    <property type="term" value="F:RNA binding"/>
    <property type="evidence" value="ECO:0007669"/>
    <property type="project" value="TreeGrafter"/>
</dbReference>
<reference evidence="7 8" key="1">
    <citation type="submission" date="2021-06" db="EMBL/GenBank/DDBJ databases">
        <title>Caerostris darwini draft genome.</title>
        <authorList>
            <person name="Kono N."/>
            <person name="Arakawa K."/>
        </authorList>
    </citation>
    <scope>NUCLEOTIDE SEQUENCE [LARGE SCALE GENOMIC DNA]</scope>
</reference>
<evidence type="ECO:0000259" key="6">
    <source>
        <dbReference type="PROSITE" id="PS50089"/>
    </source>
</evidence>
<dbReference type="SMART" id="SM00184">
    <property type="entry name" value="RING"/>
    <property type="match status" value="1"/>
</dbReference>
<dbReference type="InterPro" id="IPR017907">
    <property type="entry name" value="Znf_RING_CS"/>
</dbReference>
<evidence type="ECO:0000313" key="7">
    <source>
        <dbReference type="EMBL" id="GIY44149.1"/>
    </source>
</evidence>
<dbReference type="GO" id="GO:0000245">
    <property type="term" value="P:spliceosomal complex assembly"/>
    <property type="evidence" value="ECO:0007669"/>
    <property type="project" value="TreeGrafter"/>
</dbReference>
<dbReference type="InterPro" id="IPR013083">
    <property type="entry name" value="Znf_RING/FYVE/PHD"/>
</dbReference>